<accession>A0AAW1U778</accession>
<feature type="compositionally biased region" description="Polar residues" evidence="1">
    <location>
        <begin position="132"/>
        <end position="147"/>
    </location>
</feature>
<sequence length="208" mass="23883">MNWSDTQTSNFIEMYRDRSYLWDSSDVNYKNRNKRHDGLVEIAVSFGIEKVEVEKKIRNLQSQFAREKKKESESRKTGTGADDAYTSKWFAYKALMFLADRNKPRNTQDTEGSQEPEFEEQQKENDNEESVEQSQTSNSKDNNESASTPPPEDAFTSPKTPIKKRKVRSTSAGSAPIMNEAVNLLRSIQSKKKEKDEYDSFGEQTGSH</sequence>
<dbReference type="InterPro" id="IPR006578">
    <property type="entry name" value="MADF-dom"/>
</dbReference>
<evidence type="ECO:0000313" key="4">
    <source>
        <dbReference type="Proteomes" id="UP001431783"/>
    </source>
</evidence>
<dbReference type="Pfam" id="PF10545">
    <property type="entry name" value="MADF_DNA_bdg"/>
    <property type="match status" value="1"/>
</dbReference>
<evidence type="ECO:0000259" key="2">
    <source>
        <dbReference type="PROSITE" id="PS51029"/>
    </source>
</evidence>
<feature type="domain" description="MADF" evidence="2">
    <location>
        <begin position="10"/>
        <end position="103"/>
    </location>
</feature>
<keyword evidence="4" id="KW-1185">Reference proteome</keyword>
<evidence type="ECO:0000256" key="1">
    <source>
        <dbReference type="SAM" id="MobiDB-lite"/>
    </source>
</evidence>
<dbReference type="PANTHER" id="PTHR21505">
    <property type="entry name" value="MADF DOMAIN-CONTAINING PROTEIN-RELATED"/>
    <property type="match status" value="1"/>
</dbReference>
<name>A0AAW1U778_9CUCU</name>
<gene>
    <name evidence="3" type="ORF">WA026_022050</name>
</gene>
<dbReference type="PROSITE" id="PS51029">
    <property type="entry name" value="MADF"/>
    <property type="match status" value="1"/>
</dbReference>
<dbReference type="PANTHER" id="PTHR21505:SF15">
    <property type="entry name" value="RE18252P"/>
    <property type="match status" value="1"/>
</dbReference>
<feature type="region of interest" description="Disordered" evidence="1">
    <location>
        <begin position="101"/>
        <end position="208"/>
    </location>
</feature>
<comment type="caution">
    <text evidence="3">The sequence shown here is derived from an EMBL/GenBank/DDBJ whole genome shotgun (WGS) entry which is preliminary data.</text>
</comment>
<evidence type="ECO:0000313" key="3">
    <source>
        <dbReference type="EMBL" id="KAK9878410.1"/>
    </source>
</evidence>
<dbReference type="AlphaFoldDB" id="A0AAW1U778"/>
<reference evidence="3 4" key="1">
    <citation type="submission" date="2023-03" db="EMBL/GenBank/DDBJ databases">
        <title>Genome insight into feeding habits of ladybird beetles.</title>
        <authorList>
            <person name="Li H.-S."/>
            <person name="Huang Y.-H."/>
            <person name="Pang H."/>
        </authorList>
    </citation>
    <scope>NUCLEOTIDE SEQUENCE [LARGE SCALE GENOMIC DNA]</scope>
    <source>
        <strain evidence="3">SYSU_2023b</strain>
        <tissue evidence="3">Whole body</tissue>
    </source>
</reference>
<dbReference type="SMART" id="SM00595">
    <property type="entry name" value="MADF"/>
    <property type="match status" value="1"/>
</dbReference>
<protein>
    <recommendedName>
        <fullName evidence="2">MADF domain-containing protein</fullName>
    </recommendedName>
</protein>
<dbReference type="Proteomes" id="UP001431783">
    <property type="component" value="Unassembled WGS sequence"/>
</dbReference>
<dbReference type="EMBL" id="JARQZJ010000048">
    <property type="protein sequence ID" value="KAK9878410.1"/>
    <property type="molecule type" value="Genomic_DNA"/>
</dbReference>
<organism evidence="3 4">
    <name type="scientific">Henosepilachna vigintioctopunctata</name>
    <dbReference type="NCBI Taxonomy" id="420089"/>
    <lineage>
        <taxon>Eukaryota</taxon>
        <taxon>Metazoa</taxon>
        <taxon>Ecdysozoa</taxon>
        <taxon>Arthropoda</taxon>
        <taxon>Hexapoda</taxon>
        <taxon>Insecta</taxon>
        <taxon>Pterygota</taxon>
        <taxon>Neoptera</taxon>
        <taxon>Endopterygota</taxon>
        <taxon>Coleoptera</taxon>
        <taxon>Polyphaga</taxon>
        <taxon>Cucujiformia</taxon>
        <taxon>Coccinelloidea</taxon>
        <taxon>Coccinellidae</taxon>
        <taxon>Epilachninae</taxon>
        <taxon>Epilachnini</taxon>
        <taxon>Henosepilachna</taxon>
    </lineage>
</organism>
<proteinExistence type="predicted"/>